<keyword evidence="2" id="KW-1185">Reference proteome</keyword>
<gene>
    <name evidence="1" type="ORF">DSO57_1021705</name>
</gene>
<name>A0ACC2TEP1_9FUNG</name>
<reference evidence="1" key="1">
    <citation type="submission" date="2022-04" db="EMBL/GenBank/DDBJ databases">
        <title>Genome of the entomopathogenic fungus Entomophthora muscae.</title>
        <authorList>
            <person name="Elya C."/>
            <person name="Lovett B.R."/>
            <person name="Lee E."/>
            <person name="Macias A.M."/>
            <person name="Hajek A.E."/>
            <person name="De Bivort B.L."/>
            <person name="Kasson M.T."/>
            <person name="De Fine Licht H.H."/>
            <person name="Stajich J.E."/>
        </authorList>
    </citation>
    <scope>NUCLEOTIDE SEQUENCE</scope>
    <source>
        <strain evidence="1">Berkeley</strain>
    </source>
</reference>
<sequence length="101" mass="11291">MAKRVRVRSDPNLSAPGPTSAAAASMAGIILRAAKPQSGRGWTYLNQILDTLYMPAKKTQQRTQPLQVSCIRLQREESRMQYPNYNQINKIHHQGNNKTAG</sequence>
<protein>
    <submittedName>
        <fullName evidence="1">Uncharacterized protein</fullName>
    </submittedName>
</protein>
<evidence type="ECO:0000313" key="2">
    <source>
        <dbReference type="Proteomes" id="UP001165960"/>
    </source>
</evidence>
<proteinExistence type="predicted"/>
<accession>A0ACC2TEP1</accession>
<dbReference type="Proteomes" id="UP001165960">
    <property type="component" value="Unassembled WGS sequence"/>
</dbReference>
<comment type="caution">
    <text evidence="1">The sequence shown here is derived from an EMBL/GenBank/DDBJ whole genome shotgun (WGS) entry which is preliminary data.</text>
</comment>
<organism evidence="1 2">
    <name type="scientific">Entomophthora muscae</name>
    <dbReference type="NCBI Taxonomy" id="34485"/>
    <lineage>
        <taxon>Eukaryota</taxon>
        <taxon>Fungi</taxon>
        <taxon>Fungi incertae sedis</taxon>
        <taxon>Zoopagomycota</taxon>
        <taxon>Entomophthoromycotina</taxon>
        <taxon>Entomophthoromycetes</taxon>
        <taxon>Entomophthorales</taxon>
        <taxon>Entomophthoraceae</taxon>
        <taxon>Entomophthora</taxon>
    </lineage>
</organism>
<evidence type="ECO:0000313" key="1">
    <source>
        <dbReference type="EMBL" id="KAJ9072945.1"/>
    </source>
</evidence>
<dbReference type="EMBL" id="QTSX02002946">
    <property type="protein sequence ID" value="KAJ9072945.1"/>
    <property type="molecule type" value="Genomic_DNA"/>
</dbReference>